<feature type="binding site" evidence="15">
    <location>
        <position position="244"/>
    </location>
    <ligand>
        <name>Fe cation</name>
        <dbReference type="ChEBI" id="CHEBI:24875"/>
        <label>1</label>
    </ligand>
</feature>
<dbReference type="GO" id="GO:0005506">
    <property type="term" value="F:iron ion binding"/>
    <property type="evidence" value="ECO:0007669"/>
    <property type="project" value="InterPro"/>
</dbReference>
<dbReference type="Pfam" id="PF03635">
    <property type="entry name" value="Vps35"/>
    <property type="match status" value="1"/>
</dbReference>
<feature type="binding site" evidence="15">
    <location>
        <position position="121"/>
    </location>
    <ligand>
        <name>Fe cation</name>
        <dbReference type="ChEBI" id="CHEBI:24875"/>
        <label>1</label>
    </ligand>
</feature>
<evidence type="ECO:0000256" key="5">
    <source>
        <dbReference type="ARBA" id="ARBA00006536"/>
    </source>
</evidence>
<proteinExistence type="inferred from homology"/>
<dbReference type="PANTHER" id="PTHR11099">
    <property type="entry name" value="VACUOLAR SORTING PROTEIN 35"/>
    <property type="match status" value="1"/>
</dbReference>
<evidence type="ECO:0000256" key="1">
    <source>
        <dbReference type="ARBA" id="ARBA00004170"/>
    </source>
</evidence>
<evidence type="ECO:0000256" key="14">
    <source>
        <dbReference type="PIRSR" id="PIRSR607828-1"/>
    </source>
</evidence>
<evidence type="ECO:0000256" key="15">
    <source>
        <dbReference type="PIRSR" id="PIRSR607828-2"/>
    </source>
</evidence>
<dbReference type="GO" id="GO:0042147">
    <property type="term" value="P:retrograde transport, endosome to Golgi"/>
    <property type="evidence" value="ECO:0007669"/>
    <property type="project" value="InterPro"/>
</dbReference>
<feature type="region of interest" description="Disordered" evidence="16">
    <location>
        <begin position="739"/>
        <end position="811"/>
    </location>
</feature>
<feature type="binding site" evidence="15">
    <location>
        <position position="219"/>
    </location>
    <ligand>
        <name>Fe cation</name>
        <dbReference type="ChEBI" id="CHEBI:24875"/>
        <label>1</label>
    </ligand>
</feature>
<evidence type="ECO:0000256" key="10">
    <source>
        <dbReference type="ARBA" id="ARBA00022927"/>
    </source>
</evidence>
<evidence type="ECO:0000256" key="2">
    <source>
        <dbReference type="ARBA" id="ARBA00004496"/>
    </source>
</evidence>
<evidence type="ECO:0000256" key="3">
    <source>
        <dbReference type="ARBA" id="ARBA00005167"/>
    </source>
</evidence>
<comment type="caution">
    <text evidence="17">The sequence shown here is derived from an EMBL/GenBank/DDBJ whole genome shotgun (WGS) entry which is preliminary data.</text>
</comment>
<dbReference type="GO" id="GO:0006886">
    <property type="term" value="P:intracellular protein transport"/>
    <property type="evidence" value="ECO:0007669"/>
    <property type="project" value="TreeGrafter"/>
</dbReference>
<name>A0A6V8QPR1_TRIAP</name>
<keyword evidence="11" id="KW-0560">Oxidoreductase</keyword>
<dbReference type="GO" id="GO:0019310">
    <property type="term" value="P:inositol catabolic process"/>
    <property type="evidence" value="ECO:0007669"/>
    <property type="project" value="InterPro"/>
</dbReference>
<dbReference type="GO" id="GO:0050113">
    <property type="term" value="F:inositol oxygenase activity"/>
    <property type="evidence" value="ECO:0007669"/>
    <property type="project" value="UniProtKB-EC"/>
</dbReference>
<keyword evidence="12 15" id="KW-0408">Iron</keyword>
<feature type="compositionally biased region" description="Low complexity" evidence="16">
    <location>
        <begin position="770"/>
        <end position="796"/>
    </location>
</feature>
<dbReference type="GO" id="GO:0005829">
    <property type="term" value="C:cytosol"/>
    <property type="evidence" value="ECO:0007669"/>
    <property type="project" value="GOC"/>
</dbReference>
<dbReference type="Gene3D" id="1.25.40.660">
    <property type="entry name" value="Vacuolar protein sorting-associated protein 35, helical subcomplex Vps35-C"/>
    <property type="match status" value="1"/>
</dbReference>
<dbReference type="UniPathway" id="UPA00111">
    <property type="reaction ID" value="UER00527"/>
</dbReference>
<comment type="similarity">
    <text evidence="5">Belongs to the VPS35 family.</text>
</comment>
<feature type="binding site" evidence="14">
    <location>
        <begin position="108"/>
        <end position="110"/>
    </location>
    <ligand>
        <name>substrate</name>
    </ligand>
</feature>
<dbReference type="EC" id="1.13.99.1" evidence="6"/>
<organism evidence="17 18">
    <name type="scientific">Trichoderma asperellum</name>
    <name type="common">Filamentous fungus</name>
    <dbReference type="NCBI Taxonomy" id="101201"/>
    <lineage>
        <taxon>Eukaryota</taxon>
        <taxon>Fungi</taxon>
        <taxon>Dikarya</taxon>
        <taxon>Ascomycota</taxon>
        <taxon>Pezizomycotina</taxon>
        <taxon>Sordariomycetes</taxon>
        <taxon>Hypocreomycetidae</taxon>
        <taxon>Hypocreales</taxon>
        <taxon>Hypocreaceae</taxon>
        <taxon>Trichoderma</taxon>
    </lineage>
</organism>
<feature type="compositionally biased region" description="Polar residues" evidence="16">
    <location>
        <begin position="797"/>
        <end position="810"/>
    </location>
</feature>
<feature type="binding site" evidence="14">
    <location>
        <begin position="244"/>
        <end position="245"/>
    </location>
    <ligand>
        <name>substrate</name>
    </ligand>
</feature>
<dbReference type="InterPro" id="IPR005378">
    <property type="entry name" value="Vps35"/>
</dbReference>
<dbReference type="PANTHER" id="PTHR11099:SF0">
    <property type="entry name" value="VACUOLAR PROTEIN SORTING-ASSOCIATED PROTEIN 35"/>
    <property type="match status" value="1"/>
</dbReference>
<evidence type="ECO:0000256" key="9">
    <source>
        <dbReference type="ARBA" id="ARBA00022723"/>
    </source>
</evidence>
<comment type="subcellular location">
    <subcellularLocation>
        <location evidence="2">Cytoplasm</location>
    </subcellularLocation>
    <subcellularLocation>
        <location evidence="1">Membrane</location>
        <topology evidence="1">Peripheral membrane protein</topology>
    </subcellularLocation>
</comment>
<evidence type="ECO:0000256" key="4">
    <source>
        <dbReference type="ARBA" id="ARBA00005286"/>
    </source>
</evidence>
<dbReference type="GO" id="GO:0030906">
    <property type="term" value="C:retromer, cargo-selective complex"/>
    <property type="evidence" value="ECO:0007669"/>
    <property type="project" value="InterPro"/>
</dbReference>
<comment type="pathway">
    <text evidence="3">Polyol metabolism; myo-inositol degradation into D-glucuronate; D-glucuronate from myo-inositol: step 1/1.</text>
</comment>
<comment type="cofactor">
    <cofactor evidence="15">
        <name>Fe cation</name>
        <dbReference type="ChEBI" id="CHEBI:24875"/>
    </cofactor>
    <text evidence="15">Binds 2 iron ions per subunit.</text>
</comment>
<keyword evidence="8" id="KW-0963">Cytoplasm</keyword>
<comment type="similarity">
    <text evidence="4">Belongs to the myo-inositol oxygenase family.</text>
</comment>
<dbReference type="SUPFAM" id="SSF109604">
    <property type="entry name" value="HD-domain/PDEase-like"/>
    <property type="match status" value="1"/>
</dbReference>
<dbReference type="Pfam" id="PF05153">
    <property type="entry name" value="MIOX"/>
    <property type="match status" value="1"/>
</dbReference>
<keyword evidence="10" id="KW-0653">Protein transport</keyword>
<reference evidence="17 18" key="1">
    <citation type="submission" date="2020-07" db="EMBL/GenBank/DDBJ databases">
        <title>Trichoderma asperellum IC-1 whole genome shotgun sequence.</title>
        <authorList>
            <person name="Kanamasa S."/>
            <person name="Takahashi H."/>
        </authorList>
    </citation>
    <scope>NUCLEOTIDE SEQUENCE [LARGE SCALE GENOMIC DNA]</scope>
    <source>
        <strain evidence="17 18">IC-1</strain>
    </source>
</reference>
<protein>
    <recommendedName>
        <fullName evidence="6">inositol oxygenase</fullName>
        <ecNumber evidence="6">1.13.99.1</ecNumber>
    </recommendedName>
</protein>
<feature type="binding site" evidence="15">
    <location>
        <position position="145"/>
    </location>
    <ligand>
        <name>Fe cation</name>
        <dbReference type="ChEBI" id="CHEBI:24875"/>
        <label>1</label>
    </ligand>
</feature>
<dbReference type="FunFam" id="1.25.40.660:FF:000002">
    <property type="entry name" value="Vacuolar protein sorting-associated protein 35"/>
    <property type="match status" value="1"/>
</dbReference>
<dbReference type="OrthoDB" id="10258141at2759"/>
<keyword evidence="7" id="KW-0813">Transport</keyword>
<evidence type="ECO:0000256" key="8">
    <source>
        <dbReference type="ARBA" id="ARBA00022490"/>
    </source>
</evidence>
<dbReference type="Proteomes" id="UP000517252">
    <property type="component" value="Unassembled WGS sequence"/>
</dbReference>
<dbReference type="GO" id="GO:0005770">
    <property type="term" value="C:late endosome"/>
    <property type="evidence" value="ECO:0007669"/>
    <property type="project" value="TreeGrafter"/>
</dbReference>
<evidence type="ECO:0000313" key="18">
    <source>
        <dbReference type="Proteomes" id="UP000517252"/>
    </source>
</evidence>
<keyword evidence="13" id="KW-0472">Membrane</keyword>
<feature type="binding site" evidence="14">
    <location>
        <position position="52"/>
    </location>
    <ligand>
        <name>substrate</name>
    </ligand>
</feature>
<sequence length="1296" mass="145407">MAPTAIADLGETVAYSVGQKLENLSDDIDEVNSIKYDSESKFDANKDKANFRQYEDACDRVKNFYKEQHLKQTVAYNLAARNRFHSAARVRPEMTIWEAMEKLNTLIDESDPDTSLSQIEHLLQSAEAIRRDGKPRWMQVTGLIHDLGKLMLFFDELGTQGQWDVVGDTFPVGCAFDKRIILPDTFASNPDTKDPVYSTKHGIYSPGCGLDNMMLSWGHDEYLYHVVRDQSTLPDEALAMIRYHSFYPWHREGAYREFMCEKDWKMLKAVQAFNPYDLYSKSDDVPSVEELKPYYMELIDEFFPQKVIKWPKYWALQASFLGSSIRYLSAASPAKLSSLAAEPLCAGLLPCLARSTPRRSDDSPSKPAQSPRSVVRQCLVEGSILAASTVPKATPPPAAIASTMATPAPLEDQARLLEDALVAVRQQTSLMRKCLDTPGKLMDALKCCSTLVSELRTSSLGPKQYYELYMAIFDALRFLAVHLRENHPVNHLADLYELVQYAGNIIPRLYLMVTVGTAYMSIPDAPVKELMKDMMDMSRGVQHPIRGLFLRYYMSGQARDFLPTGTGDGPEGNLSDSINFILTNFVEMNKLWVRLQHQGHSREREQRIRERQELQLLVGSNIVRLSQLVDLETYKTGILAPLLEQVVQCRDVLAQEYLLEVITQVFPDEFHLHTLDQFLGAVSRLNPHVNVKAIVIGLMDRLSEYAEREGASEKGPDQEKAEAEALANLLEKVQLQKEVEPPAAQPAPEQPPAEEASDKVAEEADQEQVPEGGEASAEPAASEADTAAAADETTPSVAETETTAVNGQEGDSSKDVQLYEVFFAQVKNLVEAQHLPIQDTIALLVSLCNLALNNYPDRLDYVDQILAYATAKTKENINNADLHSAQAQQSLLALLQAPLNRYVSIFTALSLPTYVPLFQAQSYPTRRAVAGGIIRGLLKDQIKISKTSQLEHVLDVLSVLIKEGTQSPQGYPGATQRRAVETDETLEEQGWLARMVHLLQGEDNDTQFKLLQLTRKAFSDGNDRIRTTTPPLITASLKLARKFKTREHFDDNWETQINALFKFIHSAISTLYTRVTSTGVAELALRLFCSAGQTADLTGFEEVAYEFYAQAFTAYEESISDSKAQFQAVCVIASSLHQTRSFGKENYDTLITKCAQHGSKLLRKPDQCRAVYLASHLWWATPVAVNGETEETELYRDGKRVLECLQRALRVADSCMETATSIELFVEILDRYVYYFDQQNEAVTTKYLNGLIELIHSNLAGNQQESASIETSKKHFHQTLENIKSRQYEGVVLYPS</sequence>
<dbReference type="Gene3D" id="1.10.3210.10">
    <property type="entry name" value="Hypothetical protein af1432"/>
    <property type="match status" value="1"/>
</dbReference>
<evidence type="ECO:0000256" key="7">
    <source>
        <dbReference type="ARBA" id="ARBA00022448"/>
    </source>
</evidence>
<dbReference type="InterPro" id="IPR007828">
    <property type="entry name" value="Inositol_oxygenase"/>
</dbReference>
<evidence type="ECO:0000256" key="11">
    <source>
        <dbReference type="ARBA" id="ARBA00023002"/>
    </source>
</evidence>
<keyword evidence="9 15" id="KW-0479">Metal-binding</keyword>
<dbReference type="InterPro" id="IPR042491">
    <property type="entry name" value="Vps35_C"/>
</dbReference>
<gene>
    <name evidence="17" type="ORF">TASIC1_0003061700</name>
</gene>
<feature type="binding site" evidence="15">
    <location>
        <position position="146"/>
    </location>
    <ligand>
        <name>Fe cation</name>
        <dbReference type="ChEBI" id="CHEBI:24875"/>
        <label>1</label>
    </ligand>
</feature>
<evidence type="ECO:0000256" key="13">
    <source>
        <dbReference type="ARBA" id="ARBA00023136"/>
    </source>
</evidence>
<accession>A0A6V8QPR1</accession>
<feature type="binding site" evidence="15">
    <location>
        <position position="277"/>
    </location>
    <ligand>
        <name>Fe cation</name>
        <dbReference type="ChEBI" id="CHEBI:24875"/>
        <label>1</label>
    </ligand>
</feature>
<evidence type="ECO:0000313" key="17">
    <source>
        <dbReference type="EMBL" id="GFP54239.1"/>
    </source>
</evidence>
<feature type="binding site" evidence="14">
    <location>
        <begin position="167"/>
        <end position="168"/>
    </location>
    <ligand>
        <name>substrate</name>
    </ligand>
</feature>
<feature type="binding site" evidence="14">
    <location>
        <position position="149"/>
    </location>
    <ligand>
        <name>substrate</name>
    </ligand>
</feature>
<evidence type="ECO:0000256" key="12">
    <source>
        <dbReference type="ARBA" id="ARBA00023004"/>
    </source>
</evidence>
<evidence type="ECO:0000256" key="16">
    <source>
        <dbReference type="SAM" id="MobiDB-lite"/>
    </source>
</evidence>
<feature type="region of interest" description="Disordered" evidence="16">
    <location>
        <begin position="355"/>
        <end position="374"/>
    </location>
</feature>
<evidence type="ECO:0000256" key="6">
    <source>
        <dbReference type="ARBA" id="ARBA00011919"/>
    </source>
</evidence>
<dbReference type="EMBL" id="BLZH01000003">
    <property type="protein sequence ID" value="GFP54239.1"/>
    <property type="molecule type" value="Genomic_DNA"/>
</dbReference>